<evidence type="ECO:0000313" key="1">
    <source>
        <dbReference type="EMBL" id="CAG8832949.1"/>
    </source>
</evidence>
<sequence>AELETLMFRFLHLALLSEFLPVDDRNEEQVIGYFSKEKISYDNYNLACILVFPPYQRRG</sequence>
<name>A0ACA9S9W2_9GLOM</name>
<keyword evidence="2" id="KW-1185">Reference proteome</keyword>
<gene>
    <name evidence="1" type="ORF">RPERSI_LOCUS28649</name>
</gene>
<feature type="non-terminal residue" evidence="1">
    <location>
        <position position="1"/>
    </location>
</feature>
<reference evidence="1" key="1">
    <citation type="submission" date="2021-06" db="EMBL/GenBank/DDBJ databases">
        <authorList>
            <person name="Kallberg Y."/>
            <person name="Tangrot J."/>
            <person name="Rosling A."/>
        </authorList>
    </citation>
    <scope>NUCLEOTIDE SEQUENCE</scope>
    <source>
        <strain evidence="1">MA461A</strain>
    </source>
</reference>
<protein>
    <submittedName>
        <fullName evidence="1">35606_t:CDS:1</fullName>
    </submittedName>
</protein>
<proteinExistence type="predicted"/>
<organism evidence="1 2">
    <name type="scientific">Racocetra persica</name>
    <dbReference type="NCBI Taxonomy" id="160502"/>
    <lineage>
        <taxon>Eukaryota</taxon>
        <taxon>Fungi</taxon>
        <taxon>Fungi incertae sedis</taxon>
        <taxon>Mucoromycota</taxon>
        <taxon>Glomeromycotina</taxon>
        <taxon>Glomeromycetes</taxon>
        <taxon>Diversisporales</taxon>
        <taxon>Gigasporaceae</taxon>
        <taxon>Racocetra</taxon>
    </lineage>
</organism>
<dbReference type="Proteomes" id="UP000789920">
    <property type="component" value="Unassembled WGS sequence"/>
</dbReference>
<dbReference type="EMBL" id="CAJVQC010105171">
    <property type="protein sequence ID" value="CAG8832949.1"/>
    <property type="molecule type" value="Genomic_DNA"/>
</dbReference>
<accession>A0ACA9S9W2</accession>
<comment type="caution">
    <text evidence="1">The sequence shown here is derived from an EMBL/GenBank/DDBJ whole genome shotgun (WGS) entry which is preliminary data.</text>
</comment>
<evidence type="ECO:0000313" key="2">
    <source>
        <dbReference type="Proteomes" id="UP000789920"/>
    </source>
</evidence>
<feature type="non-terminal residue" evidence="1">
    <location>
        <position position="59"/>
    </location>
</feature>